<dbReference type="PANTHER" id="PTHR38020">
    <property type="entry name" value="UROPORPHYRINOGEN-III SYNTHASE"/>
    <property type="match status" value="1"/>
</dbReference>
<gene>
    <name evidence="2" type="ORF">QVD17_07188</name>
</gene>
<reference evidence="2" key="1">
    <citation type="journal article" date="2023" name="bioRxiv">
        <title>Improved chromosome-level genome assembly for marigold (Tagetes erecta).</title>
        <authorList>
            <person name="Jiang F."/>
            <person name="Yuan L."/>
            <person name="Wang S."/>
            <person name="Wang H."/>
            <person name="Xu D."/>
            <person name="Wang A."/>
            <person name="Fan W."/>
        </authorList>
    </citation>
    <scope>NUCLEOTIDE SEQUENCE</scope>
    <source>
        <strain evidence="2">WSJ</strain>
        <tissue evidence="2">Leaf</tissue>
    </source>
</reference>
<accession>A0AAD8LPX4</accession>
<feature type="region of interest" description="Disordered" evidence="1">
    <location>
        <begin position="170"/>
        <end position="193"/>
    </location>
</feature>
<dbReference type="AlphaFoldDB" id="A0AAD8LPX4"/>
<evidence type="ECO:0000256" key="1">
    <source>
        <dbReference type="SAM" id="MobiDB-lite"/>
    </source>
</evidence>
<protein>
    <submittedName>
        <fullName evidence="2">Uncharacterized protein</fullName>
    </submittedName>
</protein>
<feature type="compositionally biased region" description="Gly residues" evidence="1">
    <location>
        <begin position="170"/>
        <end position="183"/>
    </location>
</feature>
<sequence length="193" mass="20926">MTVVSPPSSTPKVGHPLVPHHHRQTHHPNQIISPPLYLPHQSILHHRFHLTHRHLHYLTSIHHHYPLLAAHSLSPLSETTLNSSTNQLFIEFATKVTVVDSRFYIVPEVAKPVGMAEALGYGGGQRVLCPVPKVVGLEEPPIVNDFITGLKCNGWVAVMVDAYETRLGDGGGWESGDGGGGAWAGDDGRSGEA</sequence>
<dbReference type="EMBL" id="JAUHHV010000001">
    <property type="protein sequence ID" value="KAK1441340.1"/>
    <property type="molecule type" value="Genomic_DNA"/>
</dbReference>
<comment type="caution">
    <text evidence="2">The sequence shown here is derived from an EMBL/GenBank/DDBJ whole genome shotgun (WGS) entry which is preliminary data.</text>
</comment>
<organism evidence="2 3">
    <name type="scientific">Tagetes erecta</name>
    <name type="common">African marigold</name>
    <dbReference type="NCBI Taxonomy" id="13708"/>
    <lineage>
        <taxon>Eukaryota</taxon>
        <taxon>Viridiplantae</taxon>
        <taxon>Streptophyta</taxon>
        <taxon>Embryophyta</taxon>
        <taxon>Tracheophyta</taxon>
        <taxon>Spermatophyta</taxon>
        <taxon>Magnoliopsida</taxon>
        <taxon>eudicotyledons</taxon>
        <taxon>Gunneridae</taxon>
        <taxon>Pentapetalae</taxon>
        <taxon>asterids</taxon>
        <taxon>campanulids</taxon>
        <taxon>Asterales</taxon>
        <taxon>Asteraceae</taxon>
        <taxon>Asteroideae</taxon>
        <taxon>Heliantheae alliance</taxon>
        <taxon>Tageteae</taxon>
        <taxon>Tagetes</taxon>
    </lineage>
</organism>
<dbReference type="Proteomes" id="UP001229421">
    <property type="component" value="Unassembled WGS sequence"/>
</dbReference>
<proteinExistence type="predicted"/>
<name>A0AAD8LPX4_TARER</name>
<evidence type="ECO:0000313" key="2">
    <source>
        <dbReference type="EMBL" id="KAK1441340.1"/>
    </source>
</evidence>
<feature type="region of interest" description="Disordered" evidence="1">
    <location>
        <begin position="1"/>
        <end position="27"/>
    </location>
</feature>
<dbReference type="PANTHER" id="PTHR38020:SF1">
    <property type="entry name" value="UROPORPHYRINOGEN-III SYNTHASE"/>
    <property type="match status" value="1"/>
</dbReference>
<feature type="compositionally biased region" description="Polar residues" evidence="1">
    <location>
        <begin position="1"/>
        <end position="11"/>
    </location>
</feature>
<keyword evidence="3" id="KW-1185">Reference proteome</keyword>
<evidence type="ECO:0000313" key="3">
    <source>
        <dbReference type="Proteomes" id="UP001229421"/>
    </source>
</evidence>